<accession>A0ABX2GTI8</accession>
<dbReference type="Pfam" id="PF13614">
    <property type="entry name" value="AAA_31"/>
    <property type="match status" value="1"/>
</dbReference>
<evidence type="ECO:0000313" key="3">
    <source>
        <dbReference type="Proteomes" id="UP000822152"/>
    </source>
</evidence>
<dbReference type="EMBL" id="JAAIPF010000042">
    <property type="protein sequence ID" value="NSF75026.1"/>
    <property type="molecule type" value="Genomic_DNA"/>
</dbReference>
<evidence type="ECO:0000313" key="2">
    <source>
        <dbReference type="EMBL" id="NSF75026.1"/>
    </source>
</evidence>
<dbReference type="InterPro" id="IPR025669">
    <property type="entry name" value="AAA_dom"/>
</dbReference>
<name>A0ABX2GTI8_9FIRM</name>
<feature type="domain" description="AAA" evidence="1">
    <location>
        <begin position="3"/>
        <end position="183"/>
    </location>
</feature>
<keyword evidence="3" id="KW-1185">Reference proteome</keyword>
<protein>
    <submittedName>
        <fullName evidence="2">ParA family protein</fullName>
    </submittedName>
</protein>
<comment type="caution">
    <text evidence="2">The sequence shown here is derived from an EMBL/GenBank/DDBJ whole genome shotgun (WGS) entry which is preliminary data.</text>
</comment>
<sequence>MARIIMCGSFKGGVGKTASSWNLAYSLAEMGKRVLAVDFDSQANLTTCFGIEDPAAVPVTIGHLMMNRLEDEEVPDPSEFIQSRNGVDFIPSSMMLSAVDSKLRMEMGSEKMLTGILEPLRGLYDYIIVDTCPSLGTLTINALTAADEVIIAVNPQLLAMMGLQDFIRTVKKVRSRLNDRLQIAGILLTMCDARTNLCKVITEQLTETFDGQIRIFKSIIPNTVKVGESIYYSEPLLEYAPENKACKAYRNLAEEVIVTAQQRMSLRSGGR</sequence>
<dbReference type="Proteomes" id="UP000822152">
    <property type="component" value="Unassembled WGS sequence"/>
</dbReference>
<dbReference type="PANTHER" id="PTHR13696">
    <property type="entry name" value="P-LOOP CONTAINING NUCLEOSIDE TRIPHOSPHATE HYDROLASE"/>
    <property type="match status" value="1"/>
</dbReference>
<dbReference type="SUPFAM" id="SSF52540">
    <property type="entry name" value="P-loop containing nucleoside triphosphate hydrolases"/>
    <property type="match status" value="1"/>
</dbReference>
<gene>
    <name evidence="2" type="ORF">G4952_14750</name>
</gene>
<dbReference type="Gene3D" id="3.40.50.300">
    <property type="entry name" value="P-loop containing nucleotide triphosphate hydrolases"/>
    <property type="match status" value="1"/>
</dbReference>
<reference evidence="2 3" key="1">
    <citation type="journal article" date="2020" name="Cell Host Microbe">
        <title>Functional and Genomic Variation between Human-Derived Isolates of Lachnospiraceae Reveals Inter- and Intra-Species Diversity.</title>
        <authorList>
            <person name="Sorbara M.T."/>
            <person name="Littmann E.R."/>
            <person name="Fontana E."/>
            <person name="Moody T.U."/>
            <person name="Kohout C.E."/>
            <person name="Gjonbalaj M."/>
            <person name="Eaton V."/>
            <person name="Seok R."/>
            <person name="Leiner I.M."/>
            <person name="Pamer E.G."/>
        </authorList>
    </citation>
    <scope>NUCLEOTIDE SEQUENCE [LARGE SCALE GENOMIC DNA]</scope>
    <source>
        <strain evidence="2 3">MSK.20.11</strain>
    </source>
</reference>
<dbReference type="RefSeq" id="WP_173744264.1">
    <property type="nucleotide sequence ID" value="NZ_JAAIPF010000042.1"/>
</dbReference>
<organism evidence="2 3">
    <name type="scientific">Blautia wexlerae</name>
    <dbReference type="NCBI Taxonomy" id="418240"/>
    <lineage>
        <taxon>Bacteria</taxon>
        <taxon>Bacillati</taxon>
        <taxon>Bacillota</taxon>
        <taxon>Clostridia</taxon>
        <taxon>Lachnospirales</taxon>
        <taxon>Lachnospiraceae</taxon>
        <taxon>Blautia</taxon>
    </lineage>
</organism>
<evidence type="ECO:0000259" key="1">
    <source>
        <dbReference type="Pfam" id="PF13614"/>
    </source>
</evidence>
<proteinExistence type="predicted"/>
<dbReference type="PANTHER" id="PTHR13696:SF99">
    <property type="entry name" value="COBYRINIC ACID AC-DIAMIDE SYNTHASE"/>
    <property type="match status" value="1"/>
</dbReference>
<dbReference type="CDD" id="cd02042">
    <property type="entry name" value="ParAB_family"/>
    <property type="match status" value="1"/>
</dbReference>
<dbReference type="InterPro" id="IPR050678">
    <property type="entry name" value="DNA_Partitioning_ATPase"/>
</dbReference>
<dbReference type="InterPro" id="IPR027417">
    <property type="entry name" value="P-loop_NTPase"/>
</dbReference>